<dbReference type="Proteomes" id="UP001480955">
    <property type="component" value="Unassembled WGS sequence"/>
</dbReference>
<protein>
    <submittedName>
        <fullName evidence="4">TadE family protein</fullName>
    </submittedName>
</protein>
<evidence type="ECO:0000256" key="1">
    <source>
        <dbReference type="SAM" id="MobiDB-lite"/>
    </source>
</evidence>
<feature type="region of interest" description="Disordered" evidence="1">
    <location>
        <begin position="1"/>
        <end position="26"/>
    </location>
</feature>
<keyword evidence="5" id="KW-1185">Reference proteome</keyword>
<evidence type="ECO:0000313" key="5">
    <source>
        <dbReference type="Proteomes" id="UP001480955"/>
    </source>
</evidence>
<keyword evidence="2" id="KW-0472">Membrane</keyword>
<sequence>MAARPILTPLPAAQPDPAAEGSPARPGAARLQVVRAFLGTRVEGFRAAEGAMAAVEFALILPTLLLIMFASIQIVAYIDATRKVELVAHSISQMVSQAVPPKNTTVALVNATDVHFSYDSTLVLFPYAMKDAKRRGVAWWQTISINYAAIQFTAKNATCQSNTNTSSDLSACYDANVVWTSTGTHQPASGDNYRPCDTAQLPANDNAPPTRTTLPRSAFGPGSLVAIDVVFEFEPTFGSGFVPPVRIARSAYVQPRYASLVSYDTTNNDGIANKCTGY</sequence>
<keyword evidence="2" id="KW-0812">Transmembrane</keyword>
<feature type="domain" description="TadE-like" evidence="3">
    <location>
        <begin position="53"/>
        <end position="88"/>
    </location>
</feature>
<feature type="transmembrane region" description="Helical" evidence="2">
    <location>
        <begin position="57"/>
        <end position="78"/>
    </location>
</feature>
<evidence type="ECO:0000259" key="3">
    <source>
        <dbReference type="Pfam" id="PF07811"/>
    </source>
</evidence>
<reference evidence="4 5" key="1">
    <citation type="submission" date="2024-06" db="EMBL/GenBank/DDBJ databases">
        <authorList>
            <person name="Campbell A.G."/>
        </authorList>
    </citation>
    <scope>NUCLEOTIDE SEQUENCE [LARGE SCALE GENOMIC DNA]</scope>
    <source>
        <strain evidence="4 5">EM12</strain>
    </source>
</reference>
<dbReference type="RefSeq" id="WP_350392035.1">
    <property type="nucleotide sequence ID" value="NZ_JBELQE010000022.1"/>
</dbReference>
<dbReference type="Pfam" id="PF07811">
    <property type="entry name" value="TadE"/>
    <property type="match status" value="1"/>
</dbReference>
<evidence type="ECO:0000256" key="2">
    <source>
        <dbReference type="SAM" id="Phobius"/>
    </source>
</evidence>
<dbReference type="EMBL" id="JBELQE010000022">
    <property type="protein sequence ID" value="MER2248856.1"/>
    <property type="molecule type" value="Genomic_DNA"/>
</dbReference>
<proteinExistence type="predicted"/>
<dbReference type="InterPro" id="IPR012495">
    <property type="entry name" value="TadE-like_dom"/>
</dbReference>
<comment type="caution">
    <text evidence="4">The sequence shown here is derived from an EMBL/GenBank/DDBJ whole genome shotgun (WGS) entry which is preliminary data.</text>
</comment>
<gene>
    <name evidence="4" type="ORF">ABS772_02900</name>
</gene>
<keyword evidence="2" id="KW-1133">Transmembrane helix</keyword>
<accession>A0ABV1QHJ5</accession>
<organism evidence="4 5">
    <name type="scientific">Methylorubrum podarium</name>
    <dbReference type="NCBI Taxonomy" id="200476"/>
    <lineage>
        <taxon>Bacteria</taxon>
        <taxon>Pseudomonadati</taxon>
        <taxon>Pseudomonadota</taxon>
        <taxon>Alphaproteobacteria</taxon>
        <taxon>Hyphomicrobiales</taxon>
        <taxon>Methylobacteriaceae</taxon>
        <taxon>Methylorubrum</taxon>
    </lineage>
</organism>
<evidence type="ECO:0000313" key="4">
    <source>
        <dbReference type="EMBL" id="MER2248856.1"/>
    </source>
</evidence>
<name>A0ABV1QHJ5_9HYPH</name>